<evidence type="ECO:0000313" key="1">
    <source>
        <dbReference type="EMBL" id="CAF4249821.1"/>
    </source>
</evidence>
<dbReference type="AlphaFoldDB" id="A0A820EP58"/>
<reference evidence="1" key="1">
    <citation type="submission" date="2021-02" db="EMBL/GenBank/DDBJ databases">
        <authorList>
            <person name="Nowell W R."/>
        </authorList>
    </citation>
    <scope>NUCLEOTIDE SEQUENCE</scope>
</reference>
<gene>
    <name evidence="1" type="ORF">JBS370_LOCUS38669</name>
</gene>
<comment type="caution">
    <text evidence="1">The sequence shown here is derived from an EMBL/GenBank/DDBJ whole genome shotgun (WGS) entry which is preliminary data.</text>
</comment>
<accession>A0A820EP58</accession>
<proteinExistence type="predicted"/>
<protein>
    <submittedName>
        <fullName evidence="1">Uncharacterized protein</fullName>
    </submittedName>
</protein>
<dbReference type="Proteomes" id="UP000663836">
    <property type="component" value="Unassembled WGS sequence"/>
</dbReference>
<dbReference type="EMBL" id="CAJOBD010022160">
    <property type="protein sequence ID" value="CAF4249821.1"/>
    <property type="molecule type" value="Genomic_DNA"/>
</dbReference>
<dbReference type="Gene3D" id="2.120.10.30">
    <property type="entry name" value="TolB, C-terminal domain"/>
    <property type="match status" value="1"/>
</dbReference>
<organism evidence="1 2">
    <name type="scientific">Rotaria sordida</name>
    <dbReference type="NCBI Taxonomy" id="392033"/>
    <lineage>
        <taxon>Eukaryota</taxon>
        <taxon>Metazoa</taxon>
        <taxon>Spiralia</taxon>
        <taxon>Gnathifera</taxon>
        <taxon>Rotifera</taxon>
        <taxon>Eurotatoria</taxon>
        <taxon>Bdelloidea</taxon>
        <taxon>Philodinida</taxon>
        <taxon>Philodinidae</taxon>
        <taxon>Rotaria</taxon>
    </lineage>
</organism>
<evidence type="ECO:0000313" key="2">
    <source>
        <dbReference type="Proteomes" id="UP000663836"/>
    </source>
</evidence>
<sequence>DRANSRIQLFCNGSSTGVTIAGNGAGGSSLSSPYDIKLDSQYNLYVVENTAHRVTKFAKL</sequence>
<feature type="non-terminal residue" evidence="1">
    <location>
        <position position="1"/>
    </location>
</feature>
<name>A0A820EP58_9BILA</name>
<dbReference type="InterPro" id="IPR011042">
    <property type="entry name" value="6-blade_b-propeller_TolB-like"/>
</dbReference>